<protein>
    <submittedName>
        <fullName evidence="2">Uncharacterized protein</fullName>
    </submittedName>
</protein>
<organism evidence="2 3">
    <name type="scientific">Salix suchowensis</name>
    <dbReference type="NCBI Taxonomy" id="1278906"/>
    <lineage>
        <taxon>Eukaryota</taxon>
        <taxon>Viridiplantae</taxon>
        <taxon>Streptophyta</taxon>
        <taxon>Embryophyta</taxon>
        <taxon>Tracheophyta</taxon>
        <taxon>Spermatophyta</taxon>
        <taxon>Magnoliopsida</taxon>
        <taxon>eudicotyledons</taxon>
        <taxon>Gunneridae</taxon>
        <taxon>Pentapetalae</taxon>
        <taxon>rosids</taxon>
        <taxon>fabids</taxon>
        <taxon>Malpighiales</taxon>
        <taxon>Salicaceae</taxon>
        <taxon>Saliceae</taxon>
        <taxon>Salix</taxon>
    </lineage>
</organism>
<keyword evidence="3" id="KW-1185">Reference proteome</keyword>
<comment type="caution">
    <text evidence="2">The sequence shown here is derived from an EMBL/GenBank/DDBJ whole genome shotgun (WGS) entry which is preliminary data.</text>
</comment>
<proteinExistence type="predicted"/>
<sequence>MAGRAQPMAVAIGVRVPPRSGRLYGGASLGWLVPLAVPTPYLFCLVKRERWKVTLISFVSFLISLEPRNDMSRKETRELDPTWYMFWTIVFIDPLISIE</sequence>
<keyword evidence="1" id="KW-0812">Transmembrane</keyword>
<evidence type="ECO:0000313" key="2">
    <source>
        <dbReference type="EMBL" id="KAJ6375313.1"/>
    </source>
</evidence>
<evidence type="ECO:0000313" key="3">
    <source>
        <dbReference type="Proteomes" id="UP001141253"/>
    </source>
</evidence>
<feature type="transmembrane region" description="Helical" evidence="1">
    <location>
        <begin position="23"/>
        <end position="46"/>
    </location>
</feature>
<name>A0ABQ9B808_9ROSI</name>
<dbReference type="EMBL" id="JAPFFI010000010">
    <property type="protein sequence ID" value="KAJ6375313.1"/>
    <property type="molecule type" value="Genomic_DNA"/>
</dbReference>
<accession>A0ABQ9B808</accession>
<keyword evidence="1" id="KW-0472">Membrane</keyword>
<dbReference type="Proteomes" id="UP001141253">
    <property type="component" value="Chromosome 12"/>
</dbReference>
<gene>
    <name evidence="2" type="ORF">OIU77_000316</name>
</gene>
<reference evidence="2" key="1">
    <citation type="submission" date="2022-10" db="EMBL/GenBank/DDBJ databases">
        <authorList>
            <person name="Hyden B.L."/>
            <person name="Feng K."/>
            <person name="Yates T."/>
            <person name="Jawdy S."/>
            <person name="Smart L.B."/>
            <person name="Muchero W."/>
        </authorList>
    </citation>
    <scope>NUCLEOTIDE SEQUENCE</scope>
    <source>
        <tissue evidence="2">Shoot tip</tissue>
    </source>
</reference>
<reference evidence="2" key="2">
    <citation type="journal article" date="2023" name="Int. J. Mol. Sci.">
        <title>De Novo Assembly and Annotation of 11 Diverse Shrub Willow (Salix) Genomes Reveals Novel Gene Organization in Sex-Linked Regions.</title>
        <authorList>
            <person name="Hyden B."/>
            <person name="Feng K."/>
            <person name="Yates T.B."/>
            <person name="Jawdy S."/>
            <person name="Cereghino C."/>
            <person name="Smart L.B."/>
            <person name="Muchero W."/>
        </authorList>
    </citation>
    <scope>NUCLEOTIDE SEQUENCE</scope>
    <source>
        <tissue evidence="2">Shoot tip</tissue>
    </source>
</reference>
<evidence type="ECO:0000256" key="1">
    <source>
        <dbReference type="SAM" id="Phobius"/>
    </source>
</evidence>
<keyword evidence="1" id="KW-1133">Transmembrane helix</keyword>